<organism evidence="2 3">
    <name type="scientific">Symbiodinium microadriaticum</name>
    <name type="common">Dinoflagellate</name>
    <name type="synonym">Zooxanthella microadriatica</name>
    <dbReference type="NCBI Taxonomy" id="2951"/>
    <lineage>
        <taxon>Eukaryota</taxon>
        <taxon>Sar</taxon>
        <taxon>Alveolata</taxon>
        <taxon>Dinophyceae</taxon>
        <taxon>Suessiales</taxon>
        <taxon>Symbiodiniaceae</taxon>
        <taxon>Symbiodinium</taxon>
    </lineage>
</organism>
<dbReference type="Proteomes" id="UP000186817">
    <property type="component" value="Unassembled WGS sequence"/>
</dbReference>
<feature type="region of interest" description="Disordered" evidence="1">
    <location>
        <begin position="313"/>
        <end position="365"/>
    </location>
</feature>
<evidence type="ECO:0000313" key="3">
    <source>
        <dbReference type="Proteomes" id="UP000186817"/>
    </source>
</evidence>
<name>A0A1Q9EM28_SYMMI</name>
<dbReference type="OrthoDB" id="434978at2759"/>
<evidence type="ECO:0000256" key="1">
    <source>
        <dbReference type="SAM" id="MobiDB-lite"/>
    </source>
</evidence>
<dbReference type="AlphaFoldDB" id="A0A1Q9EM28"/>
<keyword evidence="3" id="KW-1185">Reference proteome</keyword>
<dbReference type="Gene3D" id="2.60.120.620">
    <property type="entry name" value="q2cbj1_9rhob like domain"/>
    <property type="match status" value="1"/>
</dbReference>
<protein>
    <submittedName>
        <fullName evidence="2">Uncharacterized protein</fullName>
    </submittedName>
</protein>
<proteinExistence type="predicted"/>
<reference evidence="2 3" key="1">
    <citation type="submission" date="2016-02" db="EMBL/GenBank/DDBJ databases">
        <title>Genome analysis of coral dinoflagellate symbionts highlights evolutionary adaptations to a symbiotic lifestyle.</title>
        <authorList>
            <person name="Aranda M."/>
            <person name="Li Y."/>
            <person name="Liew Y.J."/>
            <person name="Baumgarten S."/>
            <person name="Simakov O."/>
            <person name="Wilson M."/>
            <person name="Piel J."/>
            <person name="Ashoor H."/>
            <person name="Bougouffa S."/>
            <person name="Bajic V.B."/>
            <person name="Ryu T."/>
            <person name="Ravasi T."/>
            <person name="Bayer T."/>
            <person name="Micklem G."/>
            <person name="Kim H."/>
            <person name="Bhak J."/>
            <person name="Lajeunesse T.C."/>
            <person name="Voolstra C.R."/>
        </authorList>
    </citation>
    <scope>NUCLEOTIDE SEQUENCE [LARGE SCALE GENOMIC DNA]</scope>
    <source>
        <strain evidence="2 3">CCMP2467</strain>
    </source>
</reference>
<dbReference type="EMBL" id="LSRX01000116">
    <property type="protein sequence ID" value="OLQ08503.1"/>
    <property type="molecule type" value="Genomic_DNA"/>
</dbReference>
<accession>A0A1Q9EM28</accession>
<gene>
    <name evidence="2" type="ORF">AK812_SmicGene7994</name>
</gene>
<feature type="compositionally biased region" description="Basic and acidic residues" evidence="1">
    <location>
        <begin position="340"/>
        <end position="365"/>
    </location>
</feature>
<comment type="caution">
    <text evidence="2">The sequence shown here is derived from an EMBL/GenBank/DDBJ whole genome shotgun (WGS) entry which is preliminary data.</text>
</comment>
<sequence length="365" mass="40635">MGPLHFWPGTNTPLAHEHFEQAPREFLDQREPAAPLLKAGDAVIYDEQTLRCESENRSTTPLPLLFVTFLSTCPEEETLRQAPFFCPPCMAASGCATSGLSEEEKTLLNVIFHSSRGLHKKGDRIIGEACASNILFLEDLPERPEVAQPEAAMQGTNTPLAHEHFEQAPREFLDQREPAAPLLKAGDAVIYDEQTLRCESENRSTTPLPLLFVTFLSTCPEEETLRQAPFFCPPCMAASGCATSGLSEEEKTLLNVIFHSSRGLHKKGDRIIGEACASNILFLEDLPERTEPIQFRAPRYCTRQATTDISSYNIKNKNKGGKELGASQRSFGRSGEVEEPSMKPKKEFDTRKCSRDTSIDPKFRT</sequence>
<evidence type="ECO:0000313" key="2">
    <source>
        <dbReference type="EMBL" id="OLQ08503.1"/>
    </source>
</evidence>